<dbReference type="InterPro" id="IPR004090">
    <property type="entry name" value="Chemotax_Me-accpt_rcpt"/>
</dbReference>
<dbReference type="EMBL" id="CP031517">
    <property type="protein sequence ID" value="QOS41051.1"/>
    <property type="molecule type" value="Genomic_DNA"/>
</dbReference>
<evidence type="ECO:0000256" key="8">
    <source>
        <dbReference type="PROSITE-ProRule" id="PRU00284"/>
    </source>
</evidence>
<dbReference type="SMART" id="SM00304">
    <property type="entry name" value="HAMP"/>
    <property type="match status" value="1"/>
</dbReference>
<protein>
    <submittedName>
        <fullName evidence="13">HAMP domain-containing protein</fullName>
    </submittedName>
    <submittedName>
        <fullName evidence="12">Methyl-accepting chemotaxis protein</fullName>
    </submittedName>
</protein>
<evidence type="ECO:0000259" key="10">
    <source>
        <dbReference type="PROSITE" id="PS50111"/>
    </source>
</evidence>
<feature type="transmembrane region" description="Helical" evidence="9">
    <location>
        <begin position="275"/>
        <end position="300"/>
    </location>
</feature>
<dbReference type="Pfam" id="PF00672">
    <property type="entry name" value="HAMP"/>
    <property type="match status" value="1"/>
</dbReference>
<dbReference type="EMBL" id="JACHFR010000002">
    <property type="protein sequence ID" value="MBB5219039.1"/>
    <property type="molecule type" value="Genomic_DNA"/>
</dbReference>
<reference evidence="12 14" key="2">
    <citation type="submission" date="2020-08" db="EMBL/GenBank/DDBJ databases">
        <title>Genomic Encyclopedia of Type Strains, Phase IV (KMG-IV): sequencing the most valuable type-strain genomes for metagenomic binning, comparative biology and taxonomic classification.</title>
        <authorList>
            <person name="Goeker M."/>
        </authorList>
    </citation>
    <scope>NUCLEOTIDE SEQUENCE [LARGE SCALE GENOMIC DNA]</scope>
    <source>
        <strain evidence="12 14">DSM 103679</strain>
    </source>
</reference>
<dbReference type="PANTHER" id="PTHR32089">
    <property type="entry name" value="METHYL-ACCEPTING CHEMOTAXIS PROTEIN MCPB"/>
    <property type="match status" value="1"/>
</dbReference>
<evidence type="ECO:0000313" key="13">
    <source>
        <dbReference type="EMBL" id="QOS41051.1"/>
    </source>
</evidence>
<dbReference type="KEGG" id="trc:DYE49_11585"/>
<dbReference type="Gene3D" id="1.10.287.950">
    <property type="entry name" value="Methyl-accepting chemotaxis protein"/>
    <property type="match status" value="1"/>
</dbReference>
<keyword evidence="14" id="KW-1185">Reference proteome</keyword>
<evidence type="ECO:0000256" key="7">
    <source>
        <dbReference type="ARBA" id="ARBA00029447"/>
    </source>
</evidence>
<evidence type="ECO:0000256" key="1">
    <source>
        <dbReference type="ARBA" id="ARBA00004651"/>
    </source>
</evidence>
<dbReference type="GO" id="GO:0007165">
    <property type="term" value="P:signal transduction"/>
    <property type="evidence" value="ECO:0007669"/>
    <property type="project" value="UniProtKB-KW"/>
</dbReference>
<feature type="domain" description="Methyl-accepting transducer" evidence="10">
    <location>
        <begin position="401"/>
        <end position="627"/>
    </location>
</feature>
<dbReference type="Proteomes" id="UP000578697">
    <property type="component" value="Unassembled WGS sequence"/>
</dbReference>
<dbReference type="CDD" id="cd06225">
    <property type="entry name" value="HAMP"/>
    <property type="match status" value="1"/>
</dbReference>
<dbReference type="PRINTS" id="PR00260">
    <property type="entry name" value="CHEMTRNSDUCR"/>
</dbReference>
<keyword evidence="2" id="KW-1003">Cell membrane</keyword>
<dbReference type="Gene3D" id="6.10.340.10">
    <property type="match status" value="1"/>
</dbReference>
<dbReference type="Proteomes" id="UP000593591">
    <property type="component" value="Chromosome"/>
</dbReference>
<dbReference type="PROSITE" id="PS50111">
    <property type="entry name" value="CHEMOTAXIS_TRANSDUC_2"/>
    <property type="match status" value="1"/>
</dbReference>
<dbReference type="Pfam" id="PF00015">
    <property type="entry name" value="MCPsignal"/>
    <property type="match status" value="1"/>
</dbReference>
<evidence type="ECO:0000313" key="15">
    <source>
        <dbReference type="Proteomes" id="UP000593591"/>
    </source>
</evidence>
<keyword evidence="4 9" id="KW-1133">Transmembrane helix</keyword>
<comment type="similarity">
    <text evidence="7">Belongs to the methyl-accepting chemotaxis (MCP) protein family.</text>
</comment>
<evidence type="ECO:0000313" key="14">
    <source>
        <dbReference type="Proteomes" id="UP000578697"/>
    </source>
</evidence>
<reference evidence="13 15" key="1">
    <citation type="submission" date="2018-08" db="EMBL/GenBank/DDBJ databases">
        <title>The first complete genome of Treponema rectale (CHPAT), a commensal spirochete of the bovine rectum.</title>
        <authorList>
            <person name="Staton G.J."/>
            <person name="Clegg S.R."/>
            <person name="Carter S.D."/>
            <person name="Radford A.D."/>
            <person name="Darby A."/>
            <person name="Hall N."/>
            <person name="Birtles R.J."/>
            <person name="Evans N.J."/>
        </authorList>
    </citation>
    <scope>NUCLEOTIDE SEQUENCE [LARGE SCALE GENOMIC DNA]</scope>
    <source>
        <strain evidence="13 15">CHPA</strain>
    </source>
</reference>
<dbReference type="RefSeq" id="WP_184652474.1">
    <property type="nucleotide sequence ID" value="NZ_JACHFR010000002.1"/>
</dbReference>
<comment type="subcellular location">
    <subcellularLocation>
        <location evidence="1">Cell membrane</location>
        <topology evidence="1">Multi-pass membrane protein</topology>
    </subcellularLocation>
</comment>
<evidence type="ECO:0000256" key="6">
    <source>
        <dbReference type="ARBA" id="ARBA00023224"/>
    </source>
</evidence>
<evidence type="ECO:0000256" key="5">
    <source>
        <dbReference type="ARBA" id="ARBA00023136"/>
    </source>
</evidence>
<dbReference type="SUPFAM" id="SSF103190">
    <property type="entry name" value="Sensory domain-like"/>
    <property type="match status" value="1"/>
</dbReference>
<feature type="domain" description="HAMP" evidence="11">
    <location>
        <begin position="300"/>
        <end position="354"/>
    </location>
</feature>
<dbReference type="InterPro" id="IPR033463">
    <property type="entry name" value="sCache_3"/>
</dbReference>
<evidence type="ECO:0000256" key="2">
    <source>
        <dbReference type="ARBA" id="ARBA00022475"/>
    </source>
</evidence>
<evidence type="ECO:0000256" key="9">
    <source>
        <dbReference type="SAM" id="Phobius"/>
    </source>
</evidence>
<evidence type="ECO:0000256" key="3">
    <source>
        <dbReference type="ARBA" id="ARBA00022692"/>
    </source>
</evidence>
<proteinExistence type="inferred from homology"/>
<dbReference type="InterPro" id="IPR003660">
    <property type="entry name" value="HAMP_dom"/>
</dbReference>
<evidence type="ECO:0000256" key="4">
    <source>
        <dbReference type="ARBA" id="ARBA00022989"/>
    </source>
</evidence>
<keyword evidence="3 9" id="KW-0812">Transmembrane</keyword>
<sequence>MKTASKPKSIISLILGFLTVSLTVFSASIIFFTRHELYSGLEEYFKEEIVDYASIMTEEIDYTLQNVTSIGNFASETFAQQVQKAGDYAKADISNIICESINDYFEVEDCIFYDNTGVQISSRNYGYENDKTFVKKALGGIAFGDLVKIGEKIWAISSTPVRNDSGDIIGAVVVKKNAADEELIKTVMDYTGCDATILDDTKRVLTSLEGMQGTHADSDVIAQVKKGEPVALQNVINGKSYISYYFPAFDKNGNFLTTFYIGRPISIIDHVAKSIFTTLSFIMGSLTVAILILLISIIVIKMKRPLKKVQSAIDNLSSGDADLTMRLPVKGNDEFSHLSKGVNKFIEMLHDIIRDLNAAQISISGIVNDLGTNSHESASATAQIMANIEGVRNQAKSQSEAVSNTSIVLDQSAQNGKTLAELIEKQTDGISESSAAIEEMLGNINSVSNSVKKMAESFGFLNTTVDNSNTKLAKVDEKVQQISEQSKTLMQANQIISQISSETNLLAMNAAIEAAHAGEAGKGFSVVADEIRKLAEDSSKQSKSINAELKGISSSITDVVTLSQESQAAFKEIITNLNSTNTIIKEIDSAMAEQETASRQVFDSLGTMKDQSLEVREKSIDMSSSIENASTDMQKVSQISDTILGSMDEMAAGAKQINSATQNVSTLSTQTQDNVTIMTGQLGKFKV</sequence>
<dbReference type="GO" id="GO:0006935">
    <property type="term" value="P:chemotaxis"/>
    <property type="evidence" value="ECO:0007669"/>
    <property type="project" value="InterPro"/>
</dbReference>
<evidence type="ECO:0000259" key="11">
    <source>
        <dbReference type="PROSITE" id="PS50885"/>
    </source>
</evidence>
<name>A0A840S8Q3_9SPIR</name>
<dbReference type="InterPro" id="IPR029151">
    <property type="entry name" value="Sensor-like_sf"/>
</dbReference>
<keyword evidence="6 8" id="KW-0807">Transducer</keyword>
<evidence type="ECO:0000313" key="12">
    <source>
        <dbReference type="EMBL" id="MBB5219039.1"/>
    </source>
</evidence>
<keyword evidence="5 9" id="KW-0472">Membrane</keyword>
<dbReference type="Pfam" id="PF17202">
    <property type="entry name" value="sCache_3_3"/>
    <property type="match status" value="1"/>
</dbReference>
<dbReference type="PANTHER" id="PTHR32089:SF112">
    <property type="entry name" value="LYSOZYME-LIKE PROTEIN-RELATED"/>
    <property type="match status" value="1"/>
</dbReference>
<dbReference type="PROSITE" id="PS50885">
    <property type="entry name" value="HAMP"/>
    <property type="match status" value="1"/>
</dbReference>
<dbReference type="SUPFAM" id="SSF58104">
    <property type="entry name" value="Methyl-accepting chemotaxis protein (MCP) signaling domain"/>
    <property type="match status" value="1"/>
</dbReference>
<dbReference type="GO" id="GO:0005886">
    <property type="term" value="C:plasma membrane"/>
    <property type="evidence" value="ECO:0007669"/>
    <property type="project" value="UniProtKB-SubCell"/>
</dbReference>
<gene>
    <name evidence="13" type="ORF">DYE49_11585</name>
    <name evidence="12" type="ORF">HNP77_001408</name>
</gene>
<accession>A0A840S8Q3</accession>
<dbReference type="InterPro" id="IPR004089">
    <property type="entry name" value="MCPsignal_dom"/>
</dbReference>
<dbReference type="SMART" id="SM00283">
    <property type="entry name" value="MA"/>
    <property type="match status" value="1"/>
</dbReference>
<dbReference type="GO" id="GO:0004888">
    <property type="term" value="F:transmembrane signaling receptor activity"/>
    <property type="evidence" value="ECO:0007669"/>
    <property type="project" value="InterPro"/>
</dbReference>
<dbReference type="AlphaFoldDB" id="A0A840S8Q3"/>
<organism evidence="12 14">
    <name type="scientific">Treponema rectale</name>
    <dbReference type="NCBI Taxonomy" id="744512"/>
    <lineage>
        <taxon>Bacteria</taxon>
        <taxon>Pseudomonadati</taxon>
        <taxon>Spirochaetota</taxon>
        <taxon>Spirochaetia</taxon>
        <taxon>Spirochaetales</taxon>
        <taxon>Treponemataceae</taxon>
        <taxon>Treponema</taxon>
    </lineage>
</organism>